<dbReference type="Proteomes" id="UP000770661">
    <property type="component" value="Unassembled WGS sequence"/>
</dbReference>
<name>A0A8J4XUQ1_CHIOP</name>
<sequence length="208" mass="21961">MATLATQVLALARGHTDDEPRCLVVVVVSAVAGCAVAPAPLDPPPCCSRHSARHSCPAPTTPSTCLGFLDSQRNRNKNQNLGPRCQSGQGYSLKGQSGLLVVVLWKSSLVKGYSEGAVLFKWYPEEAVFGQGIPGRGSLSQGVFLKGQSWSRGITASGVWSRGIPEGAVLRQGGGGILKVQSWSRGILKGQSGQGVFLKRQVLVKGYF</sequence>
<evidence type="ECO:0000313" key="1">
    <source>
        <dbReference type="EMBL" id="KAG0714295.1"/>
    </source>
</evidence>
<reference evidence="1" key="1">
    <citation type="submission" date="2020-07" db="EMBL/GenBank/DDBJ databases">
        <title>The High-quality genome of the commercially important snow crab, Chionoecetes opilio.</title>
        <authorList>
            <person name="Jeong J.-H."/>
            <person name="Ryu S."/>
        </authorList>
    </citation>
    <scope>NUCLEOTIDE SEQUENCE</scope>
    <source>
        <strain evidence="1">MADBK_172401_WGS</strain>
        <tissue evidence="1">Digestive gland</tissue>
    </source>
</reference>
<comment type="caution">
    <text evidence="1">The sequence shown here is derived from an EMBL/GenBank/DDBJ whole genome shotgun (WGS) entry which is preliminary data.</text>
</comment>
<proteinExistence type="predicted"/>
<organism evidence="1 2">
    <name type="scientific">Chionoecetes opilio</name>
    <name type="common">Atlantic snow crab</name>
    <name type="synonym">Cancer opilio</name>
    <dbReference type="NCBI Taxonomy" id="41210"/>
    <lineage>
        <taxon>Eukaryota</taxon>
        <taxon>Metazoa</taxon>
        <taxon>Ecdysozoa</taxon>
        <taxon>Arthropoda</taxon>
        <taxon>Crustacea</taxon>
        <taxon>Multicrustacea</taxon>
        <taxon>Malacostraca</taxon>
        <taxon>Eumalacostraca</taxon>
        <taxon>Eucarida</taxon>
        <taxon>Decapoda</taxon>
        <taxon>Pleocyemata</taxon>
        <taxon>Brachyura</taxon>
        <taxon>Eubrachyura</taxon>
        <taxon>Majoidea</taxon>
        <taxon>Majidae</taxon>
        <taxon>Chionoecetes</taxon>
    </lineage>
</organism>
<keyword evidence="2" id="KW-1185">Reference proteome</keyword>
<dbReference type="AlphaFoldDB" id="A0A8J4XUQ1"/>
<protein>
    <submittedName>
        <fullName evidence="1">Uncharacterized protein</fullName>
    </submittedName>
</protein>
<accession>A0A8J4XUQ1</accession>
<evidence type="ECO:0000313" key="2">
    <source>
        <dbReference type="Proteomes" id="UP000770661"/>
    </source>
</evidence>
<dbReference type="EMBL" id="JACEEZ010020656">
    <property type="protein sequence ID" value="KAG0714295.1"/>
    <property type="molecule type" value="Genomic_DNA"/>
</dbReference>
<gene>
    <name evidence="1" type="ORF">GWK47_014425</name>
</gene>